<name>A0A9Q1RP99_9SOLA</name>
<dbReference type="AlphaFoldDB" id="A0A9Q1RP99"/>
<keyword evidence="3 7" id="KW-1003">Cell membrane</keyword>
<dbReference type="OrthoDB" id="1226333at2759"/>
<sequence>METESNMNGKEVVGVTNKQSIRWTDIGLRFLAFVLTLVAAIVLGVDKQTELVQVQLVPTLPPINVPASAKWHHSSAFVYFVVVNAIALSEPPPPSASLDTKGTPMFGGTRCVTSLATREKIVAESTHYIKRLEEEVLRLENLKKSLLGELVVYKPALSQCRNRVSSVNVTVSKGVAFLGIQFQLTHGLMTRIFSVLDKHQAEVVAANISVSDHRLATLAITVMIGNNESNTIENIRRELLRF</sequence>
<evidence type="ECO:0000256" key="2">
    <source>
        <dbReference type="ARBA" id="ARBA00007651"/>
    </source>
</evidence>
<keyword evidence="4 7" id="KW-0812">Transmembrane</keyword>
<proteinExistence type="inferred from homology"/>
<evidence type="ECO:0000256" key="7">
    <source>
        <dbReference type="RuleBase" id="RU361233"/>
    </source>
</evidence>
<feature type="transmembrane region" description="Helical" evidence="7">
    <location>
        <begin position="26"/>
        <end position="45"/>
    </location>
</feature>
<dbReference type="EMBL" id="JAJAGQ010000004">
    <property type="protein sequence ID" value="KAJ8565972.1"/>
    <property type="molecule type" value="Genomic_DNA"/>
</dbReference>
<comment type="subcellular location">
    <subcellularLocation>
        <location evidence="1 7">Cell membrane</location>
        <topology evidence="1 7">Multi-pass membrane protein</topology>
    </subcellularLocation>
</comment>
<comment type="caution">
    <text evidence="10">The sequence shown here is derived from an EMBL/GenBank/DDBJ whole genome shotgun (WGS) entry which is preliminary data.</text>
</comment>
<evidence type="ECO:0000256" key="5">
    <source>
        <dbReference type="ARBA" id="ARBA00022989"/>
    </source>
</evidence>
<dbReference type="InterPro" id="IPR006702">
    <property type="entry name" value="CASP_dom"/>
</dbReference>
<keyword evidence="8" id="KW-0175">Coiled coil</keyword>
<comment type="subunit">
    <text evidence="7">Homodimer and heterodimers.</text>
</comment>
<feature type="coiled-coil region" evidence="8">
    <location>
        <begin position="122"/>
        <end position="149"/>
    </location>
</feature>
<evidence type="ECO:0000256" key="6">
    <source>
        <dbReference type="ARBA" id="ARBA00023136"/>
    </source>
</evidence>
<keyword evidence="5 7" id="KW-1133">Transmembrane helix</keyword>
<dbReference type="GO" id="GO:0005886">
    <property type="term" value="C:plasma membrane"/>
    <property type="evidence" value="ECO:0007669"/>
    <property type="project" value="UniProtKB-SubCell"/>
</dbReference>
<dbReference type="Proteomes" id="UP001152561">
    <property type="component" value="Unassembled WGS sequence"/>
</dbReference>
<evidence type="ECO:0000313" key="11">
    <source>
        <dbReference type="Proteomes" id="UP001152561"/>
    </source>
</evidence>
<evidence type="ECO:0000256" key="3">
    <source>
        <dbReference type="ARBA" id="ARBA00022475"/>
    </source>
</evidence>
<dbReference type="NCBIfam" id="TIGR01569">
    <property type="entry name" value="A_tha_TIGR01569"/>
    <property type="match status" value="1"/>
</dbReference>
<dbReference type="Pfam" id="PF04535">
    <property type="entry name" value="CASP_dom"/>
    <property type="match status" value="1"/>
</dbReference>
<evidence type="ECO:0000313" key="10">
    <source>
        <dbReference type="EMBL" id="KAJ8565972.1"/>
    </source>
</evidence>
<reference evidence="11" key="1">
    <citation type="journal article" date="2023" name="Proc. Natl. Acad. Sci. U.S.A.">
        <title>Genomic and structural basis for evolution of tropane alkaloid biosynthesis.</title>
        <authorList>
            <person name="Wanga Y.-J."/>
            <person name="Taina T."/>
            <person name="Yua J.-Y."/>
            <person name="Lia J."/>
            <person name="Xua B."/>
            <person name="Chenc J."/>
            <person name="D'Auriad J.C."/>
            <person name="Huanga J.-P."/>
            <person name="Huanga S.-X."/>
        </authorList>
    </citation>
    <scope>NUCLEOTIDE SEQUENCE [LARGE SCALE GENOMIC DNA]</scope>
    <source>
        <strain evidence="11">cv. KIB-2019</strain>
    </source>
</reference>
<comment type="similarity">
    <text evidence="2 7">Belongs to the Casparian strip membrane proteins (CASP) family.</text>
</comment>
<dbReference type="InterPro" id="IPR002912">
    <property type="entry name" value="ACT_dom"/>
</dbReference>
<comment type="caution">
    <text evidence="7">Lacks conserved residue(s) required for the propagation of feature annotation.</text>
</comment>
<evidence type="ECO:0000256" key="1">
    <source>
        <dbReference type="ARBA" id="ARBA00004651"/>
    </source>
</evidence>
<gene>
    <name evidence="10" type="ORF">K7X08_008548</name>
</gene>
<evidence type="ECO:0000259" key="9">
    <source>
        <dbReference type="PROSITE" id="PS51671"/>
    </source>
</evidence>
<feature type="domain" description="ACT" evidence="9">
    <location>
        <begin position="177"/>
        <end position="242"/>
    </location>
</feature>
<accession>A0A9Q1RP99</accession>
<organism evidence="10 11">
    <name type="scientific">Anisodus acutangulus</name>
    <dbReference type="NCBI Taxonomy" id="402998"/>
    <lineage>
        <taxon>Eukaryota</taxon>
        <taxon>Viridiplantae</taxon>
        <taxon>Streptophyta</taxon>
        <taxon>Embryophyta</taxon>
        <taxon>Tracheophyta</taxon>
        <taxon>Spermatophyta</taxon>
        <taxon>Magnoliopsida</taxon>
        <taxon>eudicotyledons</taxon>
        <taxon>Gunneridae</taxon>
        <taxon>Pentapetalae</taxon>
        <taxon>asterids</taxon>
        <taxon>lamiids</taxon>
        <taxon>Solanales</taxon>
        <taxon>Solanaceae</taxon>
        <taxon>Solanoideae</taxon>
        <taxon>Hyoscyameae</taxon>
        <taxon>Anisodus</taxon>
    </lineage>
</organism>
<protein>
    <recommendedName>
        <fullName evidence="7">CASP-like protein</fullName>
    </recommendedName>
</protein>
<evidence type="ECO:0000256" key="4">
    <source>
        <dbReference type="ARBA" id="ARBA00022692"/>
    </source>
</evidence>
<keyword evidence="6 7" id="KW-0472">Membrane</keyword>
<keyword evidence="11" id="KW-1185">Reference proteome</keyword>
<evidence type="ECO:0000256" key="8">
    <source>
        <dbReference type="SAM" id="Coils"/>
    </source>
</evidence>
<dbReference type="InterPro" id="IPR006459">
    <property type="entry name" value="CASP/CASPL"/>
</dbReference>
<dbReference type="PROSITE" id="PS51671">
    <property type="entry name" value="ACT"/>
    <property type="match status" value="1"/>
</dbReference>